<reference evidence="3 4" key="1">
    <citation type="submission" date="2018-03" db="EMBL/GenBank/DDBJ databases">
        <title>Genome sequence of Clostridium vincentii DSM 10228.</title>
        <authorList>
            <person name="Poehlein A."/>
            <person name="Daniel R."/>
        </authorList>
    </citation>
    <scope>NUCLEOTIDE SEQUENCE [LARGE SCALE GENOMIC DNA]</scope>
    <source>
        <strain evidence="3 4">DSM 10228</strain>
    </source>
</reference>
<dbReference type="OrthoDB" id="9790239at2"/>
<dbReference type="PANTHER" id="PTHR21180">
    <property type="entry name" value="ENDONUCLEASE/EXONUCLEASE/PHOSPHATASE FAMILY DOMAIN-CONTAINING PROTEIN 1"/>
    <property type="match status" value="1"/>
</dbReference>
<feature type="domain" description="Helix-hairpin-helix DNA-binding motif class 1" evidence="2">
    <location>
        <begin position="143"/>
        <end position="162"/>
    </location>
</feature>
<dbReference type="InterPro" id="IPR003583">
    <property type="entry name" value="Hlx-hairpin-Hlx_DNA-bd_motif"/>
</dbReference>
<dbReference type="GO" id="GO:0006281">
    <property type="term" value="P:DNA repair"/>
    <property type="evidence" value="ECO:0007669"/>
    <property type="project" value="InterPro"/>
</dbReference>
<accession>A0A2T0BEU6</accession>
<evidence type="ECO:0000313" key="4">
    <source>
        <dbReference type="Proteomes" id="UP000239471"/>
    </source>
</evidence>
<dbReference type="NCBIfam" id="TIGR00426">
    <property type="entry name" value="competence protein ComEA helix-hairpin-helix repeat region"/>
    <property type="match status" value="1"/>
</dbReference>
<proteinExistence type="predicted"/>
<dbReference type="Gene3D" id="3.10.560.10">
    <property type="entry name" value="Outer membrane lipoprotein wza domain like"/>
    <property type="match status" value="1"/>
</dbReference>
<feature type="transmembrane region" description="Helical" evidence="1">
    <location>
        <begin position="7"/>
        <end position="26"/>
    </location>
</feature>
<dbReference type="AlphaFoldDB" id="A0A2T0BEU6"/>
<keyword evidence="4" id="KW-1185">Reference proteome</keyword>
<keyword evidence="1" id="KW-1133">Transmembrane helix</keyword>
<dbReference type="InterPro" id="IPR010994">
    <property type="entry name" value="RuvA_2-like"/>
</dbReference>
<comment type="caution">
    <text evidence="3">The sequence shown here is derived from an EMBL/GenBank/DDBJ whole genome shotgun (WGS) entry which is preliminary data.</text>
</comment>
<organism evidence="3 4">
    <name type="scientific">Clostridium vincentii</name>
    <dbReference type="NCBI Taxonomy" id="52704"/>
    <lineage>
        <taxon>Bacteria</taxon>
        <taxon>Bacillati</taxon>
        <taxon>Bacillota</taxon>
        <taxon>Clostridia</taxon>
        <taxon>Eubacteriales</taxon>
        <taxon>Clostridiaceae</taxon>
        <taxon>Clostridium</taxon>
    </lineage>
</organism>
<dbReference type="Pfam" id="PF12836">
    <property type="entry name" value="HHH_3"/>
    <property type="match status" value="1"/>
</dbReference>
<evidence type="ECO:0000256" key="1">
    <source>
        <dbReference type="SAM" id="Phobius"/>
    </source>
</evidence>
<gene>
    <name evidence="3" type="primary">comEA</name>
    <name evidence="3" type="ORF">CLVI_17280</name>
</gene>
<dbReference type="InterPro" id="IPR051675">
    <property type="entry name" value="Endo/Exo/Phosphatase_dom_1"/>
</dbReference>
<dbReference type="Proteomes" id="UP000239471">
    <property type="component" value="Unassembled WGS sequence"/>
</dbReference>
<dbReference type="SUPFAM" id="SSF47781">
    <property type="entry name" value="RuvA domain 2-like"/>
    <property type="match status" value="1"/>
</dbReference>
<evidence type="ECO:0000259" key="2">
    <source>
        <dbReference type="SMART" id="SM00278"/>
    </source>
</evidence>
<dbReference type="Gene3D" id="1.10.150.310">
    <property type="entry name" value="Tex RuvX-like domain-like"/>
    <property type="match status" value="1"/>
</dbReference>
<keyword evidence="1" id="KW-0812">Transmembrane</keyword>
<dbReference type="GO" id="GO:0015628">
    <property type="term" value="P:protein secretion by the type II secretion system"/>
    <property type="evidence" value="ECO:0007669"/>
    <property type="project" value="TreeGrafter"/>
</dbReference>
<sequence length="195" mass="21780">MKKNYKTIGIVVLLIILGSYMLFSYLTGGQKELKKNDNESIFVEDEIKEVVAIEDNKIVVEIKGEIMNPNIYWLKEESIIEDLISEAGGLKPDADMNKINRAEKLKNHQSINIANKNEVKQVVANESNEDVSPIIDINTASEAELDTLPGIGPARAKDIISYREEKGGFESIEDIKNIKGIGEASFEKLKDKITI</sequence>
<dbReference type="GO" id="GO:0003677">
    <property type="term" value="F:DNA binding"/>
    <property type="evidence" value="ECO:0007669"/>
    <property type="project" value="InterPro"/>
</dbReference>
<dbReference type="EMBL" id="PVXQ01000016">
    <property type="protein sequence ID" value="PRR82388.1"/>
    <property type="molecule type" value="Genomic_DNA"/>
</dbReference>
<dbReference type="RefSeq" id="WP_106059707.1">
    <property type="nucleotide sequence ID" value="NZ_PVXQ01000016.1"/>
</dbReference>
<dbReference type="InterPro" id="IPR004509">
    <property type="entry name" value="Competence_ComEA_HhH"/>
</dbReference>
<dbReference type="PANTHER" id="PTHR21180:SF32">
    <property type="entry name" value="ENDONUCLEASE_EXONUCLEASE_PHOSPHATASE FAMILY DOMAIN-CONTAINING PROTEIN 1"/>
    <property type="match status" value="1"/>
</dbReference>
<evidence type="ECO:0000313" key="3">
    <source>
        <dbReference type="EMBL" id="PRR82388.1"/>
    </source>
</evidence>
<keyword evidence="1" id="KW-0472">Membrane</keyword>
<dbReference type="SMART" id="SM00278">
    <property type="entry name" value="HhH1"/>
    <property type="match status" value="2"/>
</dbReference>
<dbReference type="Pfam" id="PF10531">
    <property type="entry name" value="SLBB"/>
    <property type="match status" value="1"/>
</dbReference>
<name>A0A2T0BEU6_9CLOT</name>
<protein>
    <submittedName>
        <fullName evidence="3">ComE operon protein 1</fullName>
    </submittedName>
</protein>
<feature type="domain" description="Helix-hairpin-helix DNA-binding motif class 1" evidence="2">
    <location>
        <begin position="173"/>
        <end position="192"/>
    </location>
</feature>
<dbReference type="InterPro" id="IPR019554">
    <property type="entry name" value="Soluble_ligand-bd"/>
</dbReference>
<dbReference type="GO" id="GO:0015627">
    <property type="term" value="C:type II protein secretion system complex"/>
    <property type="evidence" value="ECO:0007669"/>
    <property type="project" value="TreeGrafter"/>
</dbReference>